<reference evidence="2 3" key="1">
    <citation type="submission" date="2020-09" db="EMBL/GenBank/DDBJ databases">
        <title>De no assembly of potato wild relative species, Solanum commersonii.</title>
        <authorList>
            <person name="Cho K."/>
        </authorList>
    </citation>
    <scope>NUCLEOTIDE SEQUENCE [LARGE SCALE GENOMIC DNA]</scope>
    <source>
        <strain evidence="2">LZ3.2</strain>
        <tissue evidence="2">Leaf</tissue>
    </source>
</reference>
<evidence type="ECO:0000313" key="2">
    <source>
        <dbReference type="EMBL" id="KAG5604390.1"/>
    </source>
</evidence>
<dbReference type="AlphaFoldDB" id="A0A9J5YZT8"/>
<keyword evidence="1" id="KW-0472">Membrane</keyword>
<evidence type="ECO:0000256" key="1">
    <source>
        <dbReference type="SAM" id="Phobius"/>
    </source>
</evidence>
<feature type="transmembrane region" description="Helical" evidence="1">
    <location>
        <begin position="154"/>
        <end position="176"/>
    </location>
</feature>
<feature type="transmembrane region" description="Helical" evidence="1">
    <location>
        <begin position="182"/>
        <end position="200"/>
    </location>
</feature>
<keyword evidence="1" id="KW-0812">Transmembrane</keyword>
<keyword evidence="1" id="KW-1133">Transmembrane helix</keyword>
<dbReference type="OrthoDB" id="1325981at2759"/>
<feature type="non-terminal residue" evidence="2">
    <location>
        <position position="1"/>
    </location>
</feature>
<sequence length="210" mass="23488">MVVSETSLDNGGLLYFSLLRLILLKRVFHQQLDFTVFTVCSPERVEFIQFGMLNDYWIEYFTKPTTDVFDDALDVALDHAVLDVAGQILREESAQILHLMNLLDCILSLSKLMVSINYTRNVDTPLGSQIEETNSRKCAAWVFSIAVHRDKTSLLVLLVNNLPIIGKIWSIAMLVGNGVRELSIIASNLLLVVGIASSIAPMRLMTMLSI</sequence>
<organism evidence="2 3">
    <name type="scientific">Solanum commersonii</name>
    <name type="common">Commerson's wild potato</name>
    <name type="synonym">Commerson's nightshade</name>
    <dbReference type="NCBI Taxonomy" id="4109"/>
    <lineage>
        <taxon>Eukaryota</taxon>
        <taxon>Viridiplantae</taxon>
        <taxon>Streptophyta</taxon>
        <taxon>Embryophyta</taxon>
        <taxon>Tracheophyta</taxon>
        <taxon>Spermatophyta</taxon>
        <taxon>Magnoliopsida</taxon>
        <taxon>eudicotyledons</taxon>
        <taxon>Gunneridae</taxon>
        <taxon>Pentapetalae</taxon>
        <taxon>asterids</taxon>
        <taxon>lamiids</taxon>
        <taxon>Solanales</taxon>
        <taxon>Solanaceae</taxon>
        <taxon>Solanoideae</taxon>
        <taxon>Solaneae</taxon>
        <taxon>Solanum</taxon>
    </lineage>
</organism>
<name>A0A9J5YZT8_SOLCO</name>
<protein>
    <submittedName>
        <fullName evidence="2">Uncharacterized protein</fullName>
    </submittedName>
</protein>
<dbReference type="EMBL" id="JACXVP010000005">
    <property type="protein sequence ID" value="KAG5604390.1"/>
    <property type="molecule type" value="Genomic_DNA"/>
</dbReference>
<accession>A0A9J5YZT8</accession>
<keyword evidence="3" id="KW-1185">Reference proteome</keyword>
<evidence type="ECO:0000313" key="3">
    <source>
        <dbReference type="Proteomes" id="UP000824120"/>
    </source>
</evidence>
<dbReference type="Proteomes" id="UP000824120">
    <property type="component" value="Chromosome 5"/>
</dbReference>
<proteinExistence type="predicted"/>
<comment type="caution">
    <text evidence="2">The sequence shown here is derived from an EMBL/GenBank/DDBJ whole genome shotgun (WGS) entry which is preliminary data.</text>
</comment>
<gene>
    <name evidence="2" type="ORF">H5410_025882</name>
</gene>